<dbReference type="KEGG" id="ptkz:JDV02_004111"/>
<name>A0A9Q8VAH2_9HYPO</name>
<dbReference type="CDD" id="cd03024">
    <property type="entry name" value="DsbA_FrnE"/>
    <property type="match status" value="1"/>
</dbReference>
<dbReference type="GeneID" id="72066066"/>
<reference evidence="3" key="1">
    <citation type="submission" date="2021-11" db="EMBL/GenBank/DDBJ databases">
        <title>Purpureocillium_takamizusanense_genome.</title>
        <authorList>
            <person name="Nguyen N.-H."/>
        </authorList>
    </citation>
    <scope>NUCLEOTIDE SEQUENCE</scope>
    <source>
        <strain evidence="3">PT3</strain>
    </source>
</reference>
<sequence>MHTCRATNTLLLGSSIRQMYYQPRALKRPFSSSTLYSSSPSSSSRFSAFLRSTTSLPLADTTSTPAALTPQRTTPPPFNSTKATMTHFRIAVTTDTICPWCYVGHKQLKRAQETWTKRHPADTFAVTYHPFQLHPEWPRGPASSHDKGQYYRENYGPERARLSQQRLTAVGRELGIAFKFGGRTGNTRDSHRLVQLGKKHGNETELRVINGLYNSFFENEGDISQYDVLRKVALGAGISEAEFQKAIIDSDEGGDAVDEAVVKARLEGISGVPDFQIQDRFQINGGQPAEVFVQIFEKVKALEAQSQASS</sequence>
<dbReference type="Proteomes" id="UP000829364">
    <property type="component" value="Chromosome 3"/>
</dbReference>
<dbReference type="InterPro" id="IPR001853">
    <property type="entry name" value="DSBA-like_thioredoxin_dom"/>
</dbReference>
<evidence type="ECO:0000259" key="2">
    <source>
        <dbReference type="Pfam" id="PF01323"/>
    </source>
</evidence>
<feature type="domain" description="DSBA-like thioredoxin" evidence="2">
    <location>
        <begin position="92"/>
        <end position="294"/>
    </location>
</feature>
<proteinExistence type="predicted"/>
<dbReference type="PANTHER" id="PTHR13887:SF41">
    <property type="entry name" value="THIOREDOXIN SUPERFAMILY PROTEIN"/>
    <property type="match status" value="1"/>
</dbReference>
<feature type="compositionally biased region" description="Polar residues" evidence="1">
    <location>
        <begin position="60"/>
        <end position="72"/>
    </location>
</feature>
<dbReference type="AlphaFoldDB" id="A0A9Q8VAH2"/>
<dbReference type="OrthoDB" id="1930760at2759"/>
<gene>
    <name evidence="3" type="ORF">JDV02_004111</name>
</gene>
<dbReference type="SUPFAM" id="SSF52833">
    <property type="entry name" value="Thioredoxin-like"/>
    <property type="match status" value="1"/>
</dbReference>
<dbReference type="Gene3D" id="3.40.30.10">
    <property type="entry name" value="Glutaredoxin"/>
    <property type="match status" value="1"/>
</dbReference>
<organism evidence="3 4">
    <name type="scientific">Purpureocillium takamizusanense</name>
    <dbReference type="NCBI Taxonomy" id="2060973"/>
    <lineage>
        <taxon>Eukaryota</taxon>
        <taxon>Fungi</taxon>
        <taxon>Dikarya</taxon>
        <taxon>Ascomycota</taxon>
        <taxon>Pezizomycotina</taxon>
        <taxon>Sordariomycetes</taxon>
        <taxon>Hypocreomycetidae</taxon>
        <taxon>Hypocreales</taxon>
        <taxon>Ophiocordycipitaceae</taxon>
        <taxon>Purpureocillium</taxon>
    </lineage>
</organism>
<evidence type="ECO:0000256" key="1">
    <source>
        <dbReference type="SAM" id="MobiDB-lite"/>
    </source>
</evidence>
<accession>A0A9Q8VAH2</accession>
<feature type="region of interest" description="Disordered" evidence="1">
    <location>
        <begin position="60"/>
        <end position="81"/>
    </location>
</feature>
<dbReference type="PANTHER" id="PTHR13887">
    <property type="entry name" value="GLUTATHIONE S-TRANSFERASE KAPPA"/>
    <property type="match status" value="1"/>
</dbReference>
<dbReference type="GO" id="GO:0016491">
    <property type="term" value="F:oxidoreductase activity"/>
    <property type="evidence" value="ECO:0007669"/>
    <property type="project" value="InterPro"/>
</dbReference>
<keyword evidence="4" id="KW-1185">Reference proteome</keyword>
<dbReference type="Pfam" id="PF01323">
    <property type="entry name" value="DSBA"/>
    <property type="match status" value="1"/>
</dbReference>
<protein>
    <recommendedName>
        <fullName evidence="2">DSBA-like thioredoxin domain-containing protein</fullName>
    </recommendedName>
</protein>
<evidence type="ECO:0000313" key="3">
    <source>
        <dbReference type="EMBL" id="UNI17792.1"/>
    </source>
</evidence>
<dbReference type="EMBL" id="CP086356">
    <property type="protein sequence ID" value="UNI17792.1"/>
    <property type="molecule type" value="Genomic_DNA"/>
</dbReference>
<dbReference type="InterPro" id="IPR036249">
    <property type="entry name" value="Thioredoxin-like_sf"/>
</dbReference>
<evidence type="ECO:0000313" key="4">
    <source>
        <dbReference type="Proteomes" id="UP000829364"/>
    </source>
</evidence>
<dbReference type="RefSeq" id="XP_047841273.1">
    <property type="nucleotide sequence ID" value="XM_047985296.1"/>
</dbReference>